<dbReference type="EMBL" id="LVLJ01001664">
    <property type="protein sequence ID" value="OAE28786.1"/>
    <property type="molecule type" value="Genomic_DNA"/>
</dbReference>
<keyword evidence="2" id="KW-1185">Reference proteome</keyword>
<evidence type="ECO:0008006" key="3">
    <source>
        <dbReference type="Google" id="ProtNLM"/>
    </source>
</evidence>
<organism evidence="1 2">
    <name type="scientific">Marchantia polymorpha subsp. ruderalis</name>
    <dbReference type="NCBI Taxonomy" id="1480154"/>
    <lineage>
        <taxon>Eukaryota</taxon>
        <taxon>Viridiplantae</taxon>
        <taxon>Streptophyta</taxon>
        <taxon>Embryophyta</taxon>
        <taxon>Marchantiophyta</taxon>
        <taxon>Marchantiopsida</taxon>
        <taxon>Marchantiidae</taxon>
        <taxon>Marchantiales</taxon>
        <taxon>Marchantiaceae</taxon>
        <taxon>Marchantia</taxon>
    </lineage>
</organism>
<evidence type="ECO:0000313" key="1">
    <source>
        <dbReference type="EMBL" id="OAE28786.1"/>
    </source>
</evidence>
<dbReference type="AlphaFoldDB" id="A0A176W9J9"/>
<dbReference type="Proteomes" id="UP000077202">
    <property type="component" value="Unassembled WGS sequence"/>
</dbReference>
<gene>
    <name evidence="1" type="ORF">AXG93_3096s1000</name>
</gene>
<sequence length="111" mass="12229">MDSLEDAERCIKYLNRSILEGRVITVEKRPLYMIMTADGEVGKYLEETAIVQDGLPDTPHIAAAGTTHLNIHHTEEAVVVAIGESVHYLHIVAPLGEVTLTARDLTPDRVL</sequence>
<evidence type="ECO:0000313" key="2">
    <source>
        <dbReference type="Proteomes" id="UP000077202"/>
    </source>
</evidence>
<reference evidence="1" key="1">
    <citation type="submission" date="2016-03" db="EMBL/GenBank/DDBJ databases">
        <title>Mechanisms controlling the formation of the plant cell surface in tip-growing cells are functionally conserved among land plants.</title>
        <authorList>
            <person name="Honkanen S."/>
            <person name="Jones V.A."/>
            <person name="Morieri G."/>
            <person name="Champion C."/>
            <person name="Hetherington A.J."/>
            <person name="Kelly S."/>
            <person name="Saint-Marcoux D."/>
            <person name="Proust H."/>
            <person name="Prescott H."/>
            <person name="Dolan L."/>
        </authorList>
    </citation>
    <scope>NUCLEOTIDE SEQUENCE [LARGE SCALE GENOMIC DNA]</scope>
    <source>
        <tissue evidence="1">Whole gametophyte</tissue>
    </source>
</reference>
<accession>A0A176W9J9</accession>
<comment type="caution">
    <text evidence="1">The sequence shown here is derived from an EMBL/GenBank/DDBJ whole genome shotgun (WGS) entry which is preliminary data.</text>
</comment>
<proteinExistence type="predicted"/>
<protein>
    <recommendedName>
        <fullName evidence="3">RRM domain-containing protein</fullName>
    </recommendedName>
</protein>
<name>A0A176W9J9_MARPO</name>